<feature type="compositionally biased region" description="Basic and acidic residues" evidence="1">
    <location>
        <begin position="8"/>
        <end position="19"/>
    </location>
</feature>
<protein>
    <submittedName>
        <fullName evidence="2">Uncharacterized protein</fullName>
    </submittedName>
</protein>
<dbReference type="EMBL" id="JACNIG010000115">
    <property type="protein sequence ID" value="MBC8431122.1"/>
    <property type="molecule type" value="Genomic_DNA"/>
</dbReference>
<organism evidence="2 3">
    <name type="scientific">Candidatus Desulfatibia vada</name>
    <dbReference type="NCBI Taxonomy" id="2841696"/>
    <lineage>
        <taxon>Bacteria</taxon>
        <taxon>Pseudomonadati</taxon>
        <taxon>Thermodesulfobacteriota</taxon>
        <taxon>Desulfobacteria</taxon>
        <taxon>Desulfobacterales</taxon>
        <taxon>Desulfobacterales incertae sedis</taxon>
        <taxon>Candidatus Desulfatibia</taxon>
    </lineage>
</organism>
<evidence type="ECO:0000256" key="1">
    <source>
        <dbReference type="SAM" id="MobiDB-lite"/>
    </source>
</evidence>
<comment type="caution">
    <text evidence="2">The sequence shown here is derived from an EMBL/GenBank/DDBJ whole genome shotgun (WGS) entry which is preliminary data.</text>
</comment>
<dbReference type="AlphaFoldDB" id="A0A8J6TQ30"/>
<gene>
    <name evidence="2" type="ORF">H8D96_04310</name>
</gene>
<evidence type="ECO:0000313" key="2">
    <source>
        <dbReference type="EMBL" id="MBC8431122.1"/>
    </source>
</evidence>
<feature type="region of interest" description="Disordered" evidence="1">
    <location>
        <begin position="1"/>
        <end position="47"/>
    </location>
</feature>
<dbReference type="Proteomes" id="UP000605201">
    <property type="component" value="Unassembled WGS sequence"/>
</dbReference>
<evidence type="ECO:0000313" key="3">
    <source>
        <dbReference type="Proteomes" id="UP000605201"/>
    </source>
</evidence>
<reference evidence="2 3" key="1">
    <citation type="submission" date="2020-08" db="EMBL/GenBank/DDBJ databases">
        <title>Bridging the membrane lipid divide: bacteria of the FCB group superphylum have the potential to synthesize archaeal ether lipids.</title>
        <authorList>
            <person name="Villanueva L."/>
            <person name="Von Meijenfeldt F.A.B."/>
            <person name="Westbye A.B."/>
            <person name="Yadav S."/>
            <person name="Hopmans E.C."/>
            <person name="Dutilh B.E."/>
            <person name="Sinninghe Damste J.S."/>
        </authorList>
    </citation>
    <scope>NUCLEOTIDE SEQUENCE [LARGE SCALE GENOMIC DNA]</scope>
    <source>
        <strain evidence="2">NIOZ-UU17</strain>
    </source>
</reference>
<feature type="compositionally biased region" description="Basic and acidic residues" evidence="1">
    <location>
        <begin position="30"/>
        <end position="40"/>
    </location>
</feature>
<sequence length="47" mass="4957">MTKGSGNPERKAMSRRTETAYKAQSPGKSAPHDEAPDSGDRVNAAVV</sequence>
<accession>A0A8J6TQ30</accession>
<name>A0A8J6TQ30_9BACT</name>
<proteinExistence type="predicted"/>